<dbReference type="Gene3D" id="3.10.180.10">
    <property type="entry name" value="2,3-Dihydroxybiphenyl 1,2-Dioxygenase, domain 1"/>
    <property type="match status" value="1"/>
</dbReference>
<evidence type="ECO:0000259" key="1">
    <source>
        <dbReference type="PROSITE" id="PS51819"/>
    </source>
</evidence>
<organism evidence="2 3">
    <name type="scientific">Winogradskyella ouciana</name>
    <dbReference type="NCBI Taxonomy" id="2608631"/>
    <lineage>
        <taxon>Bacteria</taxon>
        <taxon>Pseudomonadati</taxon>
        <taxon>Bacteroidota</taxon>
        <taxon>Flavobacteriia</taxon>
        <taxon>Flavobacteriales</taxon>
        <taxon>Flavobacteriaceae</taxon>
        <taxon>Winogradskyella</taxon>
    </lineage>
</organism>
<protein>
    <submittedName>
        <fullName evidence="2">Glyoxalase/bleomycin resistance/extradiol dioxygenase family protein</fullName>
    </submittedName>
</protein>
<dbReference type="GO" id="GO:0051213">
    <property type="term" value="F:dioxygenase activity"/>
    <property type="evidence" value="ECO:0007669"/>
    <property type="project" value="UniProtKB-KW"/>
</dbReference>
<feature type="domain" description="VOC" evidence="1">
    <location>
        <begin position="7"/>
        <end position="124"/>
    </location>
</feature>
<dbReference type="EMBL" id="WJYA01000010">
    <property type="protein sequence ID" value="MTE28310.1"/>
    <property type="molecule type" value="Genomic_DNA"/>
</dbReference>
<evidence type="ECO:0000313" key="3">
    <source>
        <dbReference type="Proteomes" id="UP000447545"/>
    </source>
</evidence>
<dbReference type="PROSITE" id="PS51819">
    <property type="entry name" value="VOC"/>
    <property type="match status" value="1"/>
</dbReference>
<name>A0A7K1GG77_9FLAO</name>
<dbReference type="Proteomes" id="UP000447545">
    <property type="component" value="Unassembled WGS sequence"/>
</dbReference>
<comment type="caution">
    <text evidence="2">The sequence shown here is derived from an EMBL/GenBank/DDBJ whole genome shotgun (WGS) entry which is preliminary data.</text>
</comment>
<proteinExistence type="predicted"/>
<dbReference type="InterPro" id="IPR037523">
    <property type="entry name" value="VOC_core"/>
</dbReference>
<dbReference type="RefSeq" id="WP_155090319.1">
    <property type="nucleotide sequence ID" value="NZ_WJYA01000010.1"/>
</dbReference>
<reference evidence="2 3" key="1">
    <citation type="submission" date="2019-11" db="EMBL/GenBank/DDBJ databases">
        <title>Winogradskyella ouciana sp. nov., isolated from the hadal seawater of the Mariana Trench.</title>
        <authorList>
            <person name="Liu R."/>
        </authorList>
    </citation>
    <scope>NUCLEOTIDE SEQUENCE [LARGE SCALE GENOMIC DNA]</scope>
    <source>
        <strain evidence="2 3">ZXX205</strain>
    </source>
</reference>
<dbReference type="InterPro" id="IPR004360">
    <property type="entry name" value="Glyas_Fos-R_dOase_dom"/>
</dbReference>
<accession>A0A7K1GG77</accession>
<dbReference type="Pfam" id="PF00903">
    <property type="entry name" value="Glyoxalase"/>
    <property type="match status" value="1"/>
</dbReference>
<gene>
    <name evidence="2" type="ORF">F1003_15340</name>
</gene>
<keyword evidence="2" id="KW-0560">Oxidoreductase</keyword>
<keyword evidence="2" id="KW-0223">Dioxygenase</keyword>
<evidence type="ECO:0000313" key="2">
    <source>
        <dbReference type="EMBL" id="MTE28310.1"/>
    </source>
</evidence>
<dbReference type="SUPFAM" id="SSF54593">
    <property type="entry name" value="Glyoxalase/Bleomycin resistance protein/Dihydroxybiphenyl dioxygenase"/>
    <property type="match status" value="1"/>
</dbReference>
<dbReference type="InterPro" id="IPR029068">
    <property type="entry name" value="Glyas_Bleomycin-R_OHBP_Dase"/>
</dbReference>
<keyword evidence="3" id="KW-1185">Reference proteome</keyword>
<sequence length="125" mass="14806">MNTGYLKEIHPVLPVKSVVKAVDFYVEKLGFKLAFTDTTSDNGYAGVSRDNIEIHLQWHDEKEWVEGLDRPMLRIYVENITKLYEEYKTKDIFHERTALKEKIWGTKEFAFYDLYGNGLTFYRDL</sequence>
<dbReference type="AlphaFoldDB" id="A0A7K1GG77"/>